<dbReference type="InterPro" id="IPR005171">
    <property type="entry name" value="Cyt_c_oxidase_su4_prok"/>
</dbReference>
<dbReference type="Proteomes" id="UP001326715">
    <property type="component" value="Chromosome"/>
</dbReference>
<proteinExistence type="predicted"/>
<reference evidence="8 10" key="1">
    <citation type="submission" date="2016-11" db="EMBL/GenBank/DDBJ databases">
        <authorList>
            <person name="Jaros S."/>
            <person name="Januszkiewicz K."/>
            <person name="Wedrychowicz H."/>
        </authorList>
    </citation>
    <scope>NUCLEOTIDE SEQUENCE [LARGE SCALE GENOMIC DNA]</scope>
    <source>
        <strain evidence="8 10">DSM 784</strain>
    </source>
</reference>
<gene>
    <name evidence="8" type="ORF">SAMN05661012_01550</name>
    <name evidence="9" type="ORF">SR876_22080</name>
</gene>
<dbReference type="Pfam" id="PF03626">
    <property type="entry name" value="COX4_pro"/>
    <property type="match status" value="1"/>
</dbReference>
<dbReference type="AlphaFoldDB" id="A0A1K1NWT6"/>
<keyword evidence="3 7" id="KW-0812">Transmembrane</keyword>
<organism evidence="8 10">
    <name type="scientific">Chitinophaga sancti</name>
    <dbReference type="NCBI Taxonomy" id="1004"/>
    <lineage>
        <taxon>Bacteria</taxon>
        <taxon>Pseudomonadati</taxon>
        <taxon>Bacteroidota</taxon>
        <taxon>Chitinophagia</taxon>
        <taxon>Chitinophagales</taxon>
        <taxon>Chitinophagaceae</taxon>
        <taxon>Chitinophaga</taxon>
    </lineage>
</organism>
<evidence type="ECO:0000256" key="1">
    <source>
        <dbReference type="ARBA" id="ARBA00004651"/>
    </source>
</evidence>
<accession>A0A1K1NWT6</accession>
<protein>
    <submittedName>
        <fullName evidence="8 9">Cytochrome C oxidase subunit IV</fullName>
    </submittedName>
</protein>
<evidence type="ECO:0000313" key="9">
    <source>
        <dbReference type="EMBL" id="WQG87618.1"/>
    </source>
</evidence>
<name>A0A1K1NWT6_9BACT</name>
<dbReference type="Proteomes" id="UP000183788">
    <property type="component" value="Unassembled WGS sequence"/>
</dbReference>
<dbReference type="EMBL" id="CP140154">
    <property type="protein sequence ID" value="WQG87618.1"/>
    <property type="molecule type" value="Genomic_DNA"/>
</dbReference>
<feature type="transmembrane region" description="Helical" evidence="7">
    <location>
        <begin position="26"/>
        <end position="44"/>
    </location>
</feature>
<evidence type="ECO:0000313" key="11">
    <source>
        <dbReference type="Proteomes" id="UP001326715"/>
    </source>
</evidence>
<dbReference type="EMBL" id="FPIZ01000004">
    <property type="protein sequence ID" value="SFW39737.1"/>
    <property type="molecule type" value="Genomic_DNA"/>
</dbReference>
<reference evidence="9 11" key="2">
    <citation type="submission" date="2023-11" db="EMBL/GenBank/DDBJ databases">
        <title>MicrobeMod: A computational toolkit for identifying prokaryotic methylation and restriction-modification with nanopore sequencing.</title>
        <authorList>
            <person name="Crits-Christoph A."/>
            <person name="Kang S.C."/>
            <person name="Lee H."/>
            <person name="Ostrov N."/>
        </authorList>
    </citation>
    <scope>NUCLEOTIDE SEQUENCE [LARGE SCALE GENOMIC DNA]</scope>
    <source>
        <strain evidence="9 11">ATCC 23090</strain>
    </source>
</reference>
<dbReference type="OrthoDB" id="981917at2"/>
<evidence type="ECO:0000313" key="8">
    <source>
        <dbReference type="EMBL" id="SFW39737.1"/>
    </source>
</evidence>
<dbReference type="RefSeq" id="WP_072358592.1">
    <property type="nucleotide sequence ID" value="NZ_CBHWAX010000021.1"/>
</dbReference>
<keyword evidence="11" id="KW-1185">Reference proteome</keyword>
<evidence type="ECO:0000256" key="2">
    <source>
        <dbReference type="ARBA" id="ARBA00022475"/>
    </source>
</evidence>
<evidence type="ECO:0000256" key="5">
    <source>
        <dbReference type="ARBA" id="ARBA00023136"/>
    </source>
</evidence>
<evidence type="ECO:0000256" key="4">
    <source>
        <dbReference type="ARBA" id="ARBA00022989"/>
    </source>
</evidence>
<keyword evidence="2" id="KW-1003">Cell membrane</keyword>
<evidence type="ECO:0000256" key="6">
    <source>
        <dbReference type="SAM" id="MobiDB-lite"/>
    </source>
</evidence>
<feature type="transmembrane region" description="Helical" evidence="7">
    <location>
        <begin position="82"/>
        <end position="102"/>
    </location>
</feature>
<sequence length="138" mass="15652">MSNTHTDAGQDVHVADSSTKTIWRTFWILLGITIFEIVIALAHMQFHWPKLPVNSLFVILTIVKAFFIVAEFMHLGHEIRNLIMTVLMPLLLFVWFVIAFLADGDSWKNMRKDLAPGTPKAAEKAQVISTEEGEGHHE</sequence>
<keyword evidence="5 7" id="KW-0472">Membrane</keyword>
<evidence type="ECO:0000313" key="10">
    <source>
        <dbReference type="Proteomes" id="UP000183788"/>
    </source>
</evidence>
<dbReference type="GO" id="GO:0005886">
    <property type="term" value="C:plasma membrane"/>
    <property type="evidence" value="ECO:0007669"/>
    <property type="project" value="UniProtKB-SubCell"/>
</dbReference>
<keyword evidence="4 7" id="KW-1133">Transmembrane helix</keyword>
<evidence type="ECO:0000256" key="3">
    <source>
        <dbReference type="ARBA" id="ARBA00022692"/>
    </source>
</evidence>
<comment type="subcellular location">
    <subcellularLocation>
        <location evidence="1">Cell membrane</location>
        <topology evidence="1">Multi-pass membrane protein</topology>
    </subcellularLocation>
</comment>
<feature type="transmembrane region" description="Helical" evidence="7">
    <location>
        <begin position="56"/>
        <end position="76"/>
    </location>
</feature>
<dbReference type="STRING" id="1004.SAMN05661012_01550"/>
<feature type="region of interest" description="Disordered" evidence="6">
    <location>
        <begin position="116"/>
        <end position="138"/>
    </location>
</feature>
<evidence type="ECO:0000256" key="7">
    <source>
        <dbReference type="SAM" id="Phobius"/>
    </source>
</evidence>